<dbReference type="EMBL" id="UGUA01000002">
    <property type="protein sequence ID" value="SUC35482.1"/>
    <property type="molecule type" value="Genomic_DNA"/>
</dbReference>
<accession>A0A379G3P4</accession>
<dbReference type="OrthoDB" id="6466777at2"/>
<comment type="similarity">
    <text evidence="2">Belongs to the fimbrial protein family.</text>
</comment>
<name>A0A379G3P4_9GAMM</name>
<organism evidence="6 7">
    <name type="scientific">Providencia rustigianii</name>
    <dbReference type="NCBI Taxonomy" id="158850"/>
    <lineage>
        <taxon>Bacteria</taxon>
        <taxon>Pseudomonadati</taxon>
        <taxon>Pseudomonadota</taxon>
        <taxon>Gammaproteobacteria</taxon>
        <taxon>Enterobacterales</taxon>
        <taxon>Morganellaceae</taxon>
        <taxon>Providencia</taxon>
    </lineage>
</organism>
<comment type="subcellular location">
    <subcellularLocation>
        <location evidence="1">Fimbrium</location>
    </subcellularLocation>
</comment>
<protein>
    <submittedName>
        <fullName evidence="6">Putative major fimbrial protein SthE</fullName>
    </submittedName>
</protein>
<gene>
    <name evidence="6" type="ORF">NCTC12026_01879</name>
</gene>
<dbReference type="PANTHER" id="PTHR33420">
    <property type="entry name" value="FIMBRIAL SUBUNIT ELFA-RELATED"/>
    <property type="match status" value="1"/>
</dbReference>
<keyword evidence="3" id="KW-0732">Signal</keyword>
<proteinExistence type="inferred from homology"/>
<dbReference type="InterPro" id="IPR036937">
    <property type="entry name" value="Adhesion_dom_fimbrial_sf"/>
</dbReference>
<evidence type="ECO:0000256" key="2">
    <source>
        <dbReference type="ARBA" id="ARBA00006671"/>
    </source>
</evidence>
<dbReference type="InterPro" id="IPR050263">
    <property type="entry name" value="Bact_Fimbrial_Adh_Pro"/>
</dbReference>
<evidence type="ECO:0000313" key="7">
    <source>
        <dbReference type="Proteomes" id="UP000255129"/>
    </source>
</evidence>
<dbReference type="InterPro" id="IPR000259">
    <property type="entry name" value="Adhesion_dom_fimbrial"/>
</dbReference>
<dbReference type="Gene3D" id="2.60.40.1090">
    <property type="entry name" value="Fimbrial-type adhesion domain"/>
    <property type="match status" value="1"/>
</dbReference>
<evidence type="ECO:0000256" key="3">
    <source>
        <dbReference type="ARBA" id="ARBA00022729"/>
    </source>
</evidence>
<evidence type="ECO:0000256" key="4">
    <source>
        <dbReference type="ARBA" id="ARBA00023263"/>
    </source>
</evidence>
<feature type="domain" description="Fimbrial-type adhesion" evidence="5">
    <location>
        <begin position="196"/>
        <end position="335"/>
    </location>
</feature>
<reference evidence="6 7" key="1">
    <citation type="submission" date="2018-06" db="EMBL/GenBank/DDBJ databases">
        <authorList>
            <consortium name="Pathogen Informatics"/>
            <person name="Doyle S."/>
        </authorList>
    </citation>
    <scope>NUCLEOTIDE SEQUENCE [LARGE SCALE GENOMIC DNA]</scope>
    <source>
        <strain evidence="6 7">NCTC12026</strain>
    </source>
</reference>
<keyword evidence="4" id="KW-0281">Fimbrium</keyword>
<dbReference type="PANTHER" id="PTHR33420:SF3">
    <property type="entry name" value="FIMBRIAL SUBUNIT ELFA"/>
    <property type="match status" value="1"/>
</dbReference>
<evidence type="ECO:0000256" key="1">
    <source>
        <dbReference type="ARBA" id="ARBA00004561"/>
    </source>
</evidence>
<dbReference type="Proteomes" id="UP000255129">
    <property type="component" value="Unassembled WGS sequence"/>
</dbReference>
<dbReference type="InterPro" id="IPR008966">
    <property type="entry name" value="Adhesion_dom_sf"/>
</dbReference>
<dbReference type="GO" id="GO:0009289">
    <property type="term" value="C:pilus"/>
    <property type="evidence" value="ECO:0007669"/>
    <property type="project" value="UniProtKB-SubCell"/>
</dbReference>
<dbReference type="RefSeq" id="WP_115164281.1">
    <property type="nucleotide sequence ID" value="NZ_JAOXBK010000118.1"/>
</dbReference>
<sequence length="336" mass="37124">MNKWIIYITALFYCPSVFAEYRAEFSSYTVPIPKALYVPKNTPINTLLATVDLGTFTPWVWWNEQGITRVGINLPGIFDDHYSISGVGAIKEIGDSGIGFALHGVVNSPCSGRGYVNGRNQRDGNPANRLLCPSTLSTSHYNISLKVAFYKVRPQVKTQWLPSTKAAMLILFNDKFIAQDSYGNFEPTIWLSPINVISNGCEVKNPLISVSLNKVEKSAFKGVGTTSSDGRKRFKIELECDAGSAIKITFIGNQDLSGIAGTIALNNRSHRETAKGFGIQIKHKGKPIKLNQKMLITRSNQTVQYSIPLEAAYVQTEQTTRAGKAEGTLQFNLQYE</sequence>
<evidence type="ECO:0000259" key="5">
    <source>
        <dbReference type="Pfam" id="PF00419"/>
    </source>
</evidence>
<dbReference type="SUPFAM" id="SSF49401">
    <property type="entry name" value="Bacterial adhesins"/>
    <property type="match status" value="1"/>
</dbReference>
<evidence type="ECO:0000313" key="6">
    <source>
        <dbReference type="EMBL" id="SUC35482.1"/>
    </source>
</evidence>
<dbReference type="GO" id="GO:0043709">
    <property type="term" value="P:cell adhesion involved in single-species biofilm formation"/>
    <property type="evidence" value="ECO:0007669"/>
    <property type="project" value="TreeGrafter"/>
</dbReference>
<dbReference type="Pfam" id="PF00419">
    <property type="entry name" value="Fimbrial"/>
    <property type="match status" value="1"/>
</dbReference>
<dbReference type="AlphaFoldDB" id="A0A379G3P4"/>